<name>A0A662D7W6_UNCAE</name>
<dbReference type="Gene3D" id="3.20.20.20">
    <property type="entry name" value="Dihydropteroate synthase-like"/>
    <property type="match status" value="1"/>
</dbReference>
<feature type="non-terminal residue" evidence="2">
    <location>
        <position position="1"/>
    </location>
</feature>
<dbReference type="InterPro" id="IPR016041">
    <property type="entry name" value="Ac-CoA_synth_d_su_TIM-brl"/>
</dbReference>
<dbReference type="AlphaFoldDB" id="A0A662D7W6"/>
<dbReference type="Pfam" id="PF03599">
    <property type="entry name" value="CdhD"/>
    <property type="match status" value="1"/>
</dbReference>
<dbReference type="InterPro" id="IPR051069">
    <property type="entry name" value="ACDS_complex_subunit"/>
</dbReference>
<dbReference type="EMBL" id="QMQA01000331">
    <property type="protein sequence ID" value="RLE10194.1"/>
    <property type="molecule type" value="Genomic_DNA"/>
</dbReference>
<feature type="domain" description="CO dehydrogenase/acetyl-CoA synthase delta subunit TIM barrel" evidence="1">
    <location>
        <begin position="3"/>
        <end position="185"/>
    </location>
</feature>
<evidence type="ECO:0000259" key="1">
    <source>
        <dbReference type="Pfam" id="PF03599"/>
    </source>
</evidence>
<proteinExistence type="predicted"/>
<organism evidence="2 3">
    <name type="scientific">Aerophobetes bacterium</name>
    <dbReference type="NCBI Taxonomy" id="2030807"/>
    <lineage>
        <taxon>Bacteria</taxon>
        <taxon>Candidatus Aerophobota</taxon>
    </lineage>
</organism>
<dbReference type="PANTHER" id="PTHR36214:SF3">
    <property type="entry name" value="ACETYL-COA DECARBONYLASE_SYNTHASE COMPLEX SUBUNIT GAMMA"/>
    <property type="match status" value="1"/>
</dbReference>
<dbReference type="PANTHER" id="PTHR36214">
    <property type="match status" value="1"/>
</dbReference>
<dbReference type="Proteomes" id="UP000280417">
    <property type="component" value="Unassembled WGS sequence"/>
</dbReference>
<sequence length="192" mass="21329">NFRTLGYPTIVDINADSPEYETVMSGIFAAKYAGIIVINGLGPWEILPILTVVQNVYTDPQVPNTVEAKLYEIGNPGPDSPVMFTTNFSLTYFSVESEVERSKIPTYISVVDTEGLGVLNAYAGDKISAEKVVKTLQEQKVAEKVNHRKLIIPGLLPVFRAEIEDTSEWKEVIIGPETAREIPAFLNKIWKK</sequence>
<evidence type="ECO:0000313" key="3">
    <source>
        <dbReference type="Proteomes" id="UP000280417"/>
    </source>
</evidence>
<accession>A0A662D7W6</accession>
<evidence type="ECO:0000313" key="2">
    <source>
        <dbReference type="EMBL" id="RLE10194.1"/>
    </source>
</evidence>
<gene>
    <name evidence="2" type="ORF">DRJ04_09370</name>
</gene>
<protein>
    <submittedName>
        <fullName evidence="2">Acetyl-CoA decarbonylase/synthase complex subunit gamma</fullName>
    </submittedName>
</protein>
<reference evidence="2 3" key="1">
    <citation type="submission" date="2018-06" db="EMBL/GenBank/DDBJ databases">
        <title>Extensive metabolic versatility and redundancy in microbially diverse, dynamic hydrothermal sediments.</title>
        <authorList>
            <person name="Dombrowski N."/>
            <person name="Teske A."/>
            <person name="Baker B.J."/>
        </authorList>
    </citation>
    <scope>NUCLEOTIDE SEQUENCE [LARGE SCALE GENOMIC DNA]</scope>
    <source>
        <strain evidence="2">B3_G15</strain>
    </source>
</reference>
<dbReference type="InterPro" id="IPR011005">
    <property type="entry name" value="Dihydropteroate_synth-like_sf"/>
</dbReference>
<comment type="caution">
    <text evidence="2">The sequence shown here is derived from an EMBL/GenBank/DDBJ whole genome shotgun (WGS) entry which is preliminary data.</text>
</comment>
<dbReference type="Gene3D" id="3.40.50.11600">
    <property type="match status" value="1"/>
</dbReference>